<feature type="region of interest" description="Disordered" evidence="1">
    <location>
        <begin position="1"/>
        <end position="95"/>
    </location>
</feature>
<keyword evidence="5" id="KW-1185">Reference proteome</keyword>
<keyword evidence="2" id="KW-0812">Transmembrane</keyword>
<evidence type="ECO:0000313" key="5">
    <source>
        <dbReference type="Proteomes" id="UP000278673"/>
    </source>
</evidence>
<dbReference type="Proteomes" id="UP000278673">
    <property type="component" value="Unassembled WGS sequence"/>
</dbReference>
<organism evidence="4 5">
    <name type="scientific">Streptomyces triticirhizae</name>
    <dbReference type="NCBI Taxonomy" id="2483353"/>
    <lineage>
        <taxon>Bacteria</taxon>
        <taxon>Bacillati</taxon>
        <taxon>Actinomycetota</taxon>
        <taxon>Actinomycetes</taxon>
        <taxon>Kitasatosporales</taxon>
        <taxon>Streptomycetaceae</taxon>
        <taxon>Streptomyces</taxon>
    </lineage>
</organism>
<dbReference type="EMBL" id="RFFJ01000196">
    <property type="protein sequence ID" value="RMI33062.1"/>
    <property type="molecule type" value="Genomic_DNA"/>
</dbReference>
<feature type="region of interest" description="Disordered" evidence="1">
    <location>
        <begin position="125"/>
        <end position="172"/>
    </location>
</feature>
<feature type="transmembrane region" description="Helical" evidence="2">
    <location>
        <begin position="101"/>
        <end position="123"/>
    </location>
</feature>
<feature type="compositionally biased region" description="Basic and acidic residues" evidence="1">
    <location>
        <begin position="83"/>
        <end position="95"/>
    </location>
</feature>
<feature type="domain" description="DUF3152" evidence="3">
    <location>
        <begin position="186"/>
        <end position="367"/>
    </location>
</feature>
<dbReference type="InterPro" id="IPR022603">
    <property type="entry name" value="DUF3152"/>
</dbReference>
<evidence type="ECO:0000313" key="4">
    <source>
        <dbReference type="EMBL" id="RMI33062.1"/>
    </source>
</evidence>
<dbReference type="AlphaFoldDB" id="A0A3M2L5S5"/>
<proteinExistence type="predicted"/>
<accession>A0A3M2L5S5</accession>
<sequence>MERRDAPAVAPDRPRGQPGPAERRVPYGPRQEYLDAFDRAEPLGAPPAGPRSAEGQPGPSTRAARRRAGAVSAPEPGEGGGGRAERRERQRREGRENWGRSLVGVTALALVTVLVVLVAGQLARPDRDADATATAGEGERFALDPDQGTDARPAPSEEAEPEPEPEPEPSYDELLATTFPLDPDLTGSGELVPVPGTEPAADPDATTVLRYRVDVEEGLGIDPEFFAEAVHRTLSDERSWGNAGERGFARVSDGDYDFVVTLASPGTTADWCARSGLDTTEDNVSCNSSSTDRVMINAWRFAQGSETYGDDIADYRRMLVNHEVGHRLGYGHAVCPGEGALAPVMMQQTKFLTIDGVTCRANPWPHPDNGEG</sequence>
<reference evidence="4 5" key="1">
    <citation type="submission" date="2018-10" db="EMBL/GenBank/DDBJ databases">
        <title>Isolation, diversity and antifungal activity of actinobacteria from wheat.</title>
        <authorList>
            <person name="Han C."/>
        </authorList>
    </citation>
    <scope>NUCLEOTIDE SEQUENCE [LARGE SCALE GENOMIC DNA]</scope>
    <source>
        <strain evidence="4 5">NEAU-YY642</strain>
    </source>
</reference>
<keyword evidence="2" id="KW-0472">Membrane</keyword>
<dbReference type="Pfam" id="PF11350">
    <property type="entry name" value="DUF3152"/>
    <property type="match status" value="1"/>
</dbReference>
<evidence type="ECO:0000256" key="1">
    <source>
        <dbReference type="SAM" id="MobiDB-lite"/>
    </source>
</evidence>
<protein>
    <submittedName>
        <fullName evidence="4">DUF3152 domain-containing protein</fullName>
    </submittedName>
</protein>
<feature type="compositionally biased region" description="Acidic residues" evidence="1">
    <location>
        <begin position="157"/>
        <end position="171"/>
    </location>
</feature>
<dbReference type="RefSeq" id="WP_122399310.1">
    <property type="nucleotide sequence ID" value="NZ_RFFJ01000196.1"/>
</dbReference>
<keyword evidence="2" id="KW-1133">Transmembrane helix</keyword>
<name>A0A3M2L5S5_9ACTN</name>
<comment type="caution">
    <text evidence="4">The sequence shown here is derived from an EMBL/GenBank/DDBJ whole genome shotgun (WGS) entry which is preliminary data.</text>
</comment>
<evidence type="ECO:0000259" key="3">
    <source>
        <dbReference type="Pfam" id="PF11350"/>
    </source>
</evidence>
<dbReference type="SUPFAM" id="SSF55486">
    <property type="entry name" value="Metalloproteases ('zincins'), catalytic domain"/>
    <property type="match status" value="1"/>
</dbReference>
<feature type="compositionally biased region" description="Basic and acidic residues" evidence="1">
    <location>
        <begin position="32"/>
        <end position="41"/>
    </location>
</feature>
<gene>
    <name evidence="4" type="ORF">EBN88_24935</name>
</gene>
<evidence type="ECO:0000256" key="2">
    <source>
        <dbReference type="SAM" id="Phobius"/>
    </source>
</evidence>